<dbReference type="Proteomes" id="UP001443914">
    <property type="component" value="Unassembled WGS sequence"/>
</dbReference>
<evidence type="ECO:0000313" key="5">
    <source>
        <dbReference type="EMBL" id="KAK9740188.1"/>
    </source>
</evidence>
<feature type="compositionally biased region" description="Basic residues" evidence="3">
    <location>
        <begin position="160"/>
        <end position="170"/>
    </location>
</feature>
<dbReference type="PANTHER" id="PTHR11081">
    <property type="entry name" value="FLAP ENDONUCLEASE FAMILY MEMBER"/>
    <property type="match status" value="1"/>
</dbReference>
<dbReference type="SUPFAM" id="SSF47807">
    <property type="entry name" value="5' to 3' exonuclease, C-terminal subdomain"/>
    <property type="match status" value="1"/>
</dbReference>
<keyword evidence="2" id="KW-0460">Magnesium</keyword>
<dbReference type="AlphaFoldDB" id="A0AAW1M3L3"/>
<proteinExistence type="predicted"/>
<accession>A0AAW1M3L3</accession>
<dbReference type="Gene3D" id="1.10.150.20">
    <property type="entry name" value="5' to 3' exonuclease, C-terminal subdomain"/>
    <property type="match status" value="1"/>
</dbReference>
<dbReference type="GO" id="GO:0008409">
    <property type="term" value="F:5'-3' exonuclease activity"/>
    <property type="evidence" value="ECO:0007669"/>
    <property type="project" value="TreeGrafter"/>
</dbReference>
<evidence type="ECO:0000256" key="4">
    <source>
        <dbReference type="SAM" id="Phobius"/>
    </source>
</evidence>
<feature type="region of interest" description="Disordered" evidence="3">
    <location>
        <begin position="123"/>
        <end position="170"/>
    </location>
</feature>
<feature type="transmembrane region" description="Helical" evidence="4">
    <location>
        <begin position="12"/>
        <end position="36"/>
    </location>
</feature>
<evidence type="ECO:0000256" key="1">
    <source>
        <dbReference type="ARBA" id="ARBA00022723"/>
    </source>
</evidence>
<comment type="caution">
    <text evidence="5">The sequence shown here is derived from an EMBL/GenBank/DDBJ whole genome shotgun (WGS) entry which is preliminary data.</text>
</comment>
<sequence>MNMAFGGSIPLWLYGLLLKEVLCIILFTGIGGMTALKLIRQHGSIEVILENLNKERYQIADDWPYQEARRLFKEPHVFPENEEPELKWSPPDEEGLVNFLVKENGFNIDRVTKAIEKIKTAKAKSSQGRLESFFKPVATDSNPIKRKDTKGASSKETASKKQKAGGRKKK</sequence>
<reference evidence="5" key="1">
    <citation type="submission" date="2024-03" db="EMBL/GenBank/DDBJ databases">
        <title>WGS assembly of Saponaria officinalis var. Norfolk2.</title>
        <authorList>
            <person name="Jenkins J."/>
            <person name="Shu S."/>
            <person name="Grimwood J."/>
            <person name="Barry K."/>
            <person name="Goodstein D."/>
            <person name="Schmutz J."/>
            <person name="Leebens-Mack J."/>
            <person name="Osbourn A."/>
        </authorList>
    </citation>
    <scope>NUCLEOTIDE SEQUENCE [LARGE SCALE GENOMIC DNA]</scope>
    <source>
        <strain evidence="5">JIC</strain>
    </source>
</reference>
<dbReference type="InterPro" id="IPR006084">
    <property type="entry name" value="XPG/Rad2"/>
</dbReference>
<keyword evidence="4" id="KW-0472">Membrane</keyword>
<keyword evidence="1" id="KW-0479">Metal-binding</keyword>
<dbReference type="InterPro" id="IPR036279">
    <property type="entry name" value="5-3_exonuclease_C_sf"/>
</dbReference>
<gene>
    <name evidence="5" type="ORF">RND81_03G017500</name>
</gene>
<dbReference type="PANTHER" id="PTHR11081:SF9">
    <property type="entry name" value="FLAP ENDONUCLEASE 1"/>
    <property type="match status" value="1"/>
</dbReference>
<keyword evidence="6" id="KW-1185">Reference proteome</keyword>
<evidence type="ECO:0000313" key="6">
    <source>
        <dbReference type="Proteomes" id="UP001443914"/>
    </source>
</evidence>
<dbReference type="EMBL" id="JBDFQZ010000003">
    <property type="protein sequence ID" value="KAK9740188.1"/>
    <property type="molecule type" value="Genomic_DNA"/>
</dbReference>
<evidence type="ECO:0000256" key="3">
    <source>
        <dbReference type="SAM" id="MobiDB-lite"/>
    </source>
</evidence>
<dbReference type="GO" id="GO:0017108">
    <property type="term" value="F:5'-flap endonuclease activity"/>
    <property type="evidence" value="ECO:0007669"/>
    <property type="project" value="TreeGrafter"/>
</dbReference>
<evidence type="ECO:0000256" key="2">
    <source>
        <dbReference type="ARBA" id="ARBA00022842"/>
    </source>
</evidence>
<keyword evidence="4" id="KW-0812">Transmembrane</keyword>
<keyword evidence="4" id="KW-1133">Transmembrane helix</keyword>
<organism evidence="5 6">
    <name type="scientific">Saponaria officinalis</name>
    <name type="common">Common soapwort</name>
    <name type="synonym">Lychnis saponaria</name>
    <dbReference type="NCBI Taxonomy" id="3572"/>
    <lineage>
        <taxon>Eukaryota</taxon>
        <taxon>Viridiplantae</taxon>
        <taxon>Streptophyta</taxon>
        <taxon>Embryophyta</taxon>
        <taxon>Tracheophyta</taxon>
        <taxon>Spermatophyta</taxon>
        <taxon>Magnoliopsida</taxon>
        <taxon>eudicotyledons</taxon>
        <taxon>Gunneridae</taxon>
        <taxon>Pentapetalae</taxon>
        <taxon>Caryophyllales</taxon>
        <taxon>Caryophyllaceae</taxon>
        <taxon>Caryophylleae</taxon>
        <taxon>Saponaria</taxon>
    </lineage>
</organism>
<protein>
    <submittedName>
        <fullName evidence="5">Uncharacterized protein</fullName>
    </submittedName>
</protein>
<name>A0AAW1M3L3_SAPOF</name>
<dbReference type="GO" id="GO:0046872">
    <property type="term" value="F:metal ion binding"/>
    <property type="evidence" value="ECO:0007669"/>
    <property type="project" value="UniProtKB-KW"/>
</dbReference>